<dbReference type="GO" id="GO:0016887">
    <property type="term" value="F:ATP hydrolysis activity"/>
    <property type="evidence" value="ECO:0007669"/>
    <property type="project" value="InterPro"/>
</dbReference>
<dbReference type="InterPro" id="IPR005897">
    <property type="entry name" value="Pept_C39_ABC_bacteriocin"/>
</dbReference>
<feature type="transmembrane region" description="Helical" evidence="13">
    <location>
        <begin position="288"/>
        <end position="310"/>
    </location>
</feature>
<dbReference type="Pfam" id="PF00005">
    <property type="entry name" value="ABC_tran"/>
    <property type="match status" value="1"/>
</dbReference>
<proteinExistence type="predicted"/>
<organism evidence="17 18">
    <name type="scientific">Lacticaseibacillus zeae DSM 20178 = KCTC 3804</name>
    <dbReference type="NCBI Taxonomy" id="1423816"/>
    <lineage>
        <taxon>Bacteria</taxon>
        <taxon>Bacillati</taxon>
        <taxon>Bacillota</taxon>
        <taxon>Bacilli</taxon>
        <taxon>Lactobacillales</taxon>
        <taxon>Lactobacillaceae</taxon>
        <taxon>Lacticaseibacillus</taxon>
    </lineage>
</organism>
<comment type="caution">
    <text evidence="17">The sequence shown here is derived from an EMBL/GenBank/DDBJ whole genome shotgun (WGS) entry which is preliminary data.</text>
</comment>
<dbReference type="CDD" id="cd02418">
    <property type="entry name" value="Peptidase_C39B"/>
    <property type="match status" value="1"/>
</dbReference>
<evidence type="ECO:0000256" key="3">
    <source>
        <dbReference type="ARBA" id="ARBA00022475"/>
    </source>
</evidence>
<evidence type="ECO:0000256" key="5">
    <source>
        <dbReference type="ARBA" id="ARBA00022692"/>
    </source>
</evidence>
<dbReference type="GO" id="GO:0043214">
    <property type="term" value="F:ABC-type bacteriocin transporter activity"/>
    <property type="evidence" value="ECO:0007669"/>
    <property type="project" value="InterPro"/>
</dbReference>
<keyword evidence="2" id="KW-0813">Transport</keyword>
<name>A0A0R1ERL9_LACZE</name>
<gene>
    <name evidence="17" type="ORF">FD51_GL000762</name>
</gene>
<comment type="subcellular location">
    <subcellularLocation>
        <location evidence="1">Cell membrane</location>
        <topology evidence="1">Multi-pass membrane protein</topology>
    </subcellularLocation>
</comment>
<evidence type="ECO:0000313" key="17">
    <source>
        <dbReference type="EMBL" id="KRK11973.1"/>
    </source>
</evidence>
<dbReference type="InterPro" id="IPR011527">
    <property type="entry name" value="ABC1_TM_dom"/>
</dbReference>
<dbReference type="Pfam" id="PF00664">
    <property type="entry name" value="ABC_membrane"/>
    <property type="match status" value="1"/>
</dbReference>
<evidence type="ECO:0000256" key="12">
    <source>
        <dbReference type="ARBA" id="ARBA00023136"/>
    </source>
</evidence>
<dbReference type="PROSITE" id="PS50990">
    <property type="entry name" value="PEPTIDASE_C39"/>
    <property type="match status" value="1"/>
</dbReference>
<dbReference type="eggNOG" id="COG2274">
    <property type="taxonomic scope" value="Bacteria"/>
</dbReference>
<feature type="transmembrane region" description="Helical" evidence="13">
    <location>
        <begin position="316"/>
        <end position="335"/>
    </location>
</feature>
<dbReference type="EMBL" id="AZCT01000012">
    <property type="protein sequence ID" value="KRK11973.1"/>
    <property type="molecule type" value="Genomic_DNA"/>
</dbReference>
<evidence type="ECO:0000256" key="1">
    <source>
        <dbReference type="ARBA" id="ARBA00004651"/>
    </source>
</evidence>
<dbReference type="PROSITE" id="PS50929">
    <property type="entry name" value="ABC_TM1F"/>
    <property type="match status" value="1"/>
</dbReference>
<dbReference type="PANTHER" id="PTHR43394">
    <property type="entry name" value="ATP-DEPENDENT PERMEASE MDL1, MITOCHONDRIAL"/>
    <property type="match status" value="1"/>
</dbReference>
<dbReference type="RefSeq" id="WP_010492344.1">
    <property type="nucleotide sequence ID" value="NZ_AZCT01000012.1"/>
</dbReference>
<dbReference type="InterPro" id="IPR027417">
    <property type="entry name" value="P-loop_NTPase"/>
</dbReference>
<dbReference type="GO" id="GO:0005524">
    <property type="term" value="F:ATP binding"/>
    <property type="evidence" value="ECO:0007669"/>
    <property type="project" value="UniProtKB-KW"/>
</dbReference>
<feature type="transmembrane region" description="Helical" evidence="13">
    <location>
        <begin position="406"/>
        <end position="426"/>
    </location>
</feature>
<feature type="domain" description="ABC transporter" evidence="14">
    <location>
        <begin position="494"/>
        <end position="730"/>
    </location>
</feature>
<evidence type="ECO:0000313" key="18">
    <source>
        <dbReference type="Proteomes" id="UP000051984"/>
    </source>
</evidence>
<keyword evidence="10" id="KW-1278">Translocase</keyword>
<dbReference type="GO" id="GO:0005886">
    <property type="term" value="C:plasma membrane"/>
    <property type="evidence" value="ECO:0007669"/>
    <property type="project" value="UniProtKB-SubCell"/>
</dbReference>
<evidence type="ECO:0000256" key="4">
    <source>
        <dbReference type="ARBA" id="ARBA00022670"/>
    </source>
</evidence>
<dbReference type="SMART" id="SM00382">
    <property type="entry name" value="AAA"/>
    <property type="match status" value="1"/>
</dbReference>
<feature type="domain" description="Peptidase C39" evidence="16">
    <location>
        <begin position="21"/>
        <end position="148"/>
    </location>
</feature>
<dbReference type="Gene3D" id="3.40.50.300">
    <property type="entry name" value="P-loop containing nucleotide triphosphate hydrolases"/>
    <property type="match status" value="1"/>
</dbReference>
<keyword evidence="6" id="KW-0547">Nucleotide-binding</keyword>
<dbReference type="PANTHER" id="PTHR43394:SF1">
    <property type="entry name" value="ATP-BINDING CASSETTE SUB-FAMILY B MEMBER 10, MITOCHONDRIAL"/>
    <property type="match status" value="1"/>
</dbReference>
<keyword evidence="7" id="KW-0378">Hydrolase</keyword>
<dbReference type="Gene3D" id="1.20.1560.10">
    <property type="entry name" value="ABC transporter type 1, transmembrane domain"/>
    <property type="match status" value="1"/>
</dbReference>
<evidence type="ECO:0000256" key="7">
    <source>
        <dbReference type="ARBA" id="ARBA00022801"/>
    </source>
</evidence>
<dbReference type="GO" id="GO:0015421">
    <property type="term" value="F:ABC-type oligopeptide transporter activity"/>
    <property type="evidence" value="ECO:0007669"/>
    <property type="project" value="TreeGrafter"/>
</dbReference>
<dbReference type="FunFam" id="3.40.50.300:FF:000221">
    <property type="entry name" value="Multidrug ABC transporter ATP-binding protein"/>
    <property type="match status" value="1"/>
</dbReference>
<dbReference type="InterPro" id="IPR003439">
    <property type="entry name" value="ABC_transporter-like_ATP-bd"/>
</dbReference>
<dbReference type="Gene3D" id="3.90.70.10">
    <property type="entry name" value="Cysteine proteinases"/>
    <property type="match status" value="1"/>
</dbReference>
<evidence type="ECO:0000256" key="9">
    <source>
        <dbReference type="ARBA" id="ARBA00022840"/>
    </source>
</evidence>
<dbReference type="GO" id="GO:0008234">
    <property type="term" value="F:cysteine-type peptidase activity"/>
    <property type="evidence" value="ECO:0007669"/>
    <property type="project" value="UniProtKB-KW"/>
</dbReference>
<dbReference type="InterPro" id="IPR036640">
    <property type="entry name" value="ABC1_TM_sf"/>
</dbReference>
<evidence type="ECO:0000259" key="15">
    <source>
        <dbReference type="PROSITE" id="PS50929"/>
    </source>
</evidence>
<keyword evidence="5 13" id="KW-0812">Transmembrane</keyword>
<keyword evidence="8" id="KW-0788">Thiol protease</keyword>
<evidence type="ECO:0000256" key="6">
    <source>
        <dbReference type="ARBA" id="ARBA00022741"/>
    </source>
</evidence>
<dbReference type="PATRIC" id="fig|1423816.3.peg.770"/>
<dbReference type="InterPro" id="IPR017871">
    <property type="entry name" value="ABC_transporter-like_CS"/>
</dbReference>
<evidence type="ECO:0000256" key="8">
    <source>
        <dbReference type="ARBA" id="ARBA00022807"/>
    </source>
</evidence>
<keyword evidence="11 13" id="KW-1133">Transmembrane helix</keyword>
<dbReference type="CDD" id="cd18570">
    <property type="entry name" value="ABC_6TM_PCAT1_LagD_like"/>
    <property type="match status" value="1"/>
</dbReference>
<dbReference type="InterPro" id="IPR003593">
    <property type="entry name" value="AAA+_ATPase"/>
</dbReference>
<evidence type="ECO:0000256" key="11">
    <source>
        <dbReference type="ARBA" id="ARBA00022989"/>
    </source>
</evidence>
<feature type="transmembrane region" description="Helical" evidence="13">
    <location>
        <begin position="211"/>
        <end position="232"/>
    </location>
</feature>
<keyword evidence="9" id="KW-0067">ATP-binding</keyword>
<feature type="transmembrane region" description="Helical" evidence="13">
    <location>
        <begin position="177"/>
        <end position="199"/>
    </location>
</feature>
<evidence type="ECO:0000256" key="13">
    <source>
        <dbReference type="SAM" id="Phobius"/>
    </source>
</evidence>
<evidence type="ECO:0000259" key="14">
    <source>
        <dbReference type="PROSITE" id="PS50893"/>
    </source>
</evidence>
<evidence type="ECO:0000256" key="2">
    <source>
        <dbReference type="ARBA" id="ARBA00022448"/>
    </source>
</evidence>
<protein>
    <submittedName>
        <fullName evidence="17">ABC transporter</fullName>
    </submittedName>
</protein>
<dbReference type="InterPro" id="IPR039421">
    <property type="entry name" value="Type_1_exporter"/>
</dbReference>
<dbReference type="PROSITE" id="PS00211">
    <property type="entry name" value="ABC_TRANSPORTER_1"/>
    <property type="match status" value="1"/>
</dbReference>
<feature type="domain" description="ABC transmembrane type-1" evidence="15">
    <location>
        <begin position="181"/>
        <end position="460"/>
    </location>
</feature>
<dbReference type="NCBIfam" id="TIGR01193">
    <property type="entry name" value="bacteriocin_ABC"/>
    <property type="match status" value="1"/>
</dbReference>
<evidence type="ECO:0000256" key="10">
    <source>
        <dbReference type="ARBA" id="ARBA00022967"/>
    </source>
</evidence>
<sequence>MFKYKFKLGQATYYKRHYTPQVDERDCGVAALNMLLKFHGSDYSLAHLRQLAKTDQEGTTALGIVRAAQELHFETKAVKADMTLFDLDDAPYPILVHVLKRGELLHYYVVFKATKDHILIGDPDPSVAMTWLSKDEFAKEWSGVAIFIAPEPQYQPHKEDKGSLFAFVPLLARQKVIIANIIVAALLITVISIAGSYFLQSIIDTYIPSAMRTTLGMIAIGLILAYILQSVLTYGQNFLMAVLGQRLSIDVILGYVRHLYELPMSFFATRRTGEIVSRFSDANKIIDALANTIMTLFLDVWIVLILGIVLGIQNTTLFLVSLIAVPCYLVIVFAFQRPFNRLNQETMESNAILSSSIIEDLNGIETIKSLTGEKVSYERVDREFVTYLKKSFNYTKADQLQQAIKGLLKLVLNVVVLWIGASLVMANKMSLGQMLTFNALLSYFTNPLESIINLQPKLQMAKVANNRLNEVYLVESEFKEQRHLTDRSLIDGAINVHDVSFKYGFGQDILKHIHLEVPANAKYTIVGMSGSGKSTLAKLLVGFYPVETGKGKITFNGAQINDVTLTTLRQYIEYVPQEPFIFSGSVMENLTLGSRADLTQAQLEDACAVAEIATDIMNLPQMWQTKLTESGSILSGGQKQRLAIARALLSPAKVLIFDESTSSLDTITERRIVDRLLAMKDRTIIFVAHRLTIAAKTEQIVVMDHGEIVEQGNHAELLARQGYYARLVSE</sequence>
<dbReference type="AlphaFoldDB" id="A0A0R1ERL9"/>
<evidence type="ECO:0000259" key="16">
    <source>
        <dbReference type="PROSITE" id="PS50990"/>
    </source>
</evidence>
<reference evidence="17 18" key="1">
    <citation type="journal article" date="2015" name="Genome Announc.">
        <title>Expanding the biotechnology potential of lactobacilli through comparative genomics of 213 strains and associated genera.</title>
        <authorList>
            <person name="Sun Z."/>
            <person name="Harris H.M."/>
            <person name="McCann A."/>
            <person name="Guo C."/>
            <person name="Argimon S."/>
            <person name="Zhang W."/>
            <person name="Yang X."/>
            <person name="Jeffery I.B."/>
            <person name="Cooney J.C."/>
            <person name="Kagawa T.F."/>
            <person name="Liu W."/>
            <person name="Song Y."/>
            <person name="Salvetti E."/>
            <person name="Wrobel A."/>
            <person name="Rasinkangas P."/>
            <person name="Parkhill J."/>
            <person name="Rea M.C."/>
            <person name="O'Sullivan O."/>
            <person name="Ritari J."/>
            <person name="Douillard F.P."/>
            <person name="Paul Ross R."/>
            <person name="Yang R."/>
            <person name="Briner A.E."/>
            <person name="Felis G.E."/>
            <person name="de Vos W.M."/>
            <person name="Barrangou R."/>
            <person name="Klaenhammer T.R."/>
            <person name="Caufield P.W."/>
            <person name="Cui Y."/>
            <person name="Zhang H."/>
            <person name="O'Toole P.W."/>
        </authorList>
    </citation>
    <scope>NUCLEOTIDE SEQUENCE [LARGE SCALE GENOMIC DNA]</scope>
    <source>
        <strain evidence="17 18">DSM 20178</strain>
    </source>
</reference>
<dbReference type="Pfam" id="PF03412">
    <property type="entry name" value="Peptidase_C39"/>
    <property type="match status" value="1"/>
</dbReference>
<keyword evidence="4" id="KW-0645">Protease</keyword>
<keyword evidence="3" id="KW-1003">Cell membrane</keyword>
<dbReference type="PROSITE" id="PS50893">
    <property type="entry name" value="ABC_TRANSPORTER_2"/>
    <property type="match status" value="1"/>
</dbReference>
<dbReference type="GO" id="GO:0006508">
    <property type="term" value="P:proteolysis"/>
    <property type="evidence" value="ECO:0007669"/>
    <property type="project" value="UniProtKB-KW"/>
</dbReference>
<dbReference type="InterPro" id="IPR005074">
    <property type="entry name" value="Peptidase_C39"/>
</dbReference>
<keyword evidence="12 13" id="KW-0472">Membrane</keyword>
<dbReference type="SUPFAM" id="SSF52540">
    <property type="entry name" value="P-loop containing nucleoside triphosphate hydrolases"/>
    <property type="match status" value="1"/>
</dbReference>
<accession>A0A0R1ERL9</accession>
<dbReference type="Proteomes" id="UP000051984">
    <property type="component" value="Unassembled WGS sequence"/>
</dbReference>
<dbReference type="SUPFAM" id="SSF90123">
    <property type="entry name" value="ABC transporter transmembrane region"/>
    <property type="match status" value="1"/>
</dbReference>